<dbReference type="SUPFAM" id="SSF53681">
    <property type="entry name" value="Aspartate/glutamate racemase"/>
    <property type="match status" value="2"/>
</dbReference>
<dbReference type="Gene3D" id="3.40.50.1860">
    <property type="match status" value="2"/>
</dbReference>
<gene>
    <name evidence="3" type="ORF">Bequi_00585</name>
</gene>
<reference evidence="3" key="1">
    <citation type="submission" date="2022-02" db="EMBL/GenBank/DDBJ databases">
        <authorList>
            <person name="Lee M."/>
            <person name="Kim S.-J."/>
            <person name="Jung M.-Y."/>
        </authorList>
    </citation>
    <scope>NUCLEOTIDE SEQUENCE</scope>
    <source>
        <strain evidence="3">JHP9</strain>
    </source>
</reference>
<dbReference type="InterPro" id="IPR004380">
    <property type="entry name" value="Asp_race"/>
</dbReference>
<evidence type="ECO:0000313" key="3">
    <source>
        <dbReference type="EMBL" id="MCL6421893.1"/>
    </source>
</evidence>
<dbReference type="PANTHER" id="PTHR21198:SF7">
    <property type="entry name" value="ASPARTATE-GLUTAMATE RACEMASE FAMILY"/>
    <property type="match status" value="1"/>
</dbReference>
<keyword evidence="2 3" id="KW-0413">Isomerase</keyword>
<dbReference type="Proteomes" id="UP001203761">
    <property type="component" value="Unassembled WGS sequence"/>
</dbReference>
<organism evidence="3 4">
    <name type="scientific">Brachybacterium equifaecis</name>
    <dbReference type="NCBI Taxonomy" id="2910770"/>
    <lineage>
        <taxon>Bacteria</taxon>
        <taxon>Bacillati</taxon>
        <taxon>Actinomycetota</taxon>
        <taxon>Actinomycetes</taxon>
        <taxon>Micrococcales</taxon>
        <taxon>Dermabacteraceae</taxon>
        <taxon>Brachybacterium</taxon>
    </lineage>
</organism>
<dbReference type="NCBIfam" id="TIGR00035">
    <property type="entry name" value="asp_race"/>
    <property type="match status" value="1"/>
</dbReference>
<evidence type="ECO:0000256" key="1">
    <source>
        <dbReference type="ARBA" id="ARBA00007847"/>
    </source>
</evidence>
<dbReference type="Pfam" id="PF01177">
    <property type="entry name" value="Asp_Glu_race"/>
    <property type="match status" value="1"/>
</dbReference>
<dbReference type="InterPro" id="IPR015942">
    <property type="entry name" value="Asp/Glu/hydantoin_racemase"/>
</dbReference>
<dbReference type="RefSeq" id="WP_249736052.1">
    <property type="nucleotide sequence ID" value="NZ_JAKNCJ010000001.1"/>
</dbReference>
<dbReference type="EC" id="5.1.1.-" evidence="3"/>
<name>A0ABT0QXI4_9MICO</name>
<accession>A0ABT0QXI4</accession>
<dbReference type="GO" id="GO:0016853">
    <property type="term" value="F:isomerase activity"/>
    <property type="evidence" value="ECO:0007669"/>
    <property type="project" value="UniProtKB-KW"/>
</dbReference>
<protein>
    <submittedName>
        <fullName evidence="3">Amino acid racemase</fullName>
        <ecNumber evidence="3">5.1.1.-</ecNumber>
    </submittedName>
</protein>
<sequence>MSQGGRLHPGDWAHPVVGVLGGLGPAATAVFLDVLVRATLAGSDQEHLDLLVSQHSSTPDRTRGILDHGAPDPGPVIARDAVMLERAGVDLLVLPCNTAHHYARQVEAATSVPFVSIVEATVREAARRTGDRPVAIFATEGNIRARVYQDALEAAGLQALVPDEALQGDVNRIIYDMVKAGRPVDLRLFDESVDIAIARGAGTVVLGCTELSVVYDQHGYRSDPRMVDSLTELARATVTAAGRELSPLFT</sequence>
<keyword evidence="4" id="KW-1185">Reference proteome</keyword>
<dbReference type="PANTHER" id="PTHR21198">
    <property type="entry name" value="GLUTAMATE RACEMASE"/>
    <property type="match status" value="1"/>
</dbReference>
<evidence type="ECO:0000256" key="2">
    <source>
        <dbReference type="ARBA" id="ARBA00023235"/>
    </source>
</evidence>
<comment type="caution">
    <text evidence="3">The sequence shown here is derived from an EMBL/GenBank/DDBJ whole genome shotgun (WGS) entry which is preliminary data.</text>
</comment>
<dbReference type="InterPro" id="IPR001920">
    <property type="entry name" value="Asp/Glu_race"/>
</dbReference>
<dbReference type="EMBL" id="JAKNCJ010000001">
    <property type="protein sequence ID" value="MCL6421893.1"/>
    <property type="molecule type" value="Genomic_DNA"/>
</dbReference>
<evidence type="ECO:0000313" key="4">
    <source>
        <dbReference type="Proteomes" id="UP001203761"/>
    </source>
</evidence>
<comment type="similarity">
    <text evidence="1">Belongs to the aspartate/glutamate racemases family.</text>
</comment>
<proteinExistence type="inferred from homology"/>